<dbReference type="Pfam" id="PF00535">
    <property type="entry name" value="Glycos_transf_2"/>
    <property type="match status" value="1"/>
</dbReference>
<dbReference type="InterPro" id="IPR029044">
    <property type="entry name" value="Nucleotide-diphossugar_trans"/>
</dbReference>
<dbReference type="GO" id="GO:0016757">
    <property type="term" value="F:glycosyltransferase activity"/>
    <property type="evidence" value="ECO:0007669"/>
    <property type="project" value="UniProtKB-KW"/>
</dbReference>
<dbReference type="PANTHER" id="PTHR22916:SF51">
    <property type="entry name" value="GLYCOSYLTRANSFERASE EPSH-RELATED"/>
    <property type="match status" value="1"/>
</dbReference>
<dbReference type="SUPFAM" id="SSF53448">
    <property type="entry name" value="Nucleotide-diphospho-sugar transferases"/>
    <property type="match status" value="1"/>
</dbReference>
<evidence type="ECO:0000313" key="5">
    <source>
        <dbReference type="Proteomes" id="UP001168505"/>
    </source>
</evidence>
<name>A0AAW7JYF9_9ACTN</name>
<dbReference type="InterPro" id="IPR001173">
    <property type="entry name" value="Glyco_trans_2-like"/>
</dbReference>
<keyword evidence="2 4" id="KW-0808">Transferase</keyword>
<feature type="domain" description="Glycosyltransferase 2-like" evidence="3">
    <location>
        <begin position="12"/>
        <end position="149"/>
    </location>
</feature>
<accession>A0AAW7JYF9</accession>
<dbReference type="Proteomes" id="UP001168505">
    <property type="component" value="Unassembled WGS sequence"/>
</dbReference>
<dbReference type="PANTHER" id="PTHR22916">
    <property type="entry name" value="GLYCOSYLTRANSFERASE"/>
    <property type="match status" value="1"/>
</dbReference>
<dbReference type="RefSeq" id="WP_289827419.1">
    <property type="nucleotide sequence ID" value="NZ_JAUEIR010000007.1"/>
</dbReference>
<keyword evidence="1 4" id="KW-0328">Glycosyltransferase</keyword>
<organism evidence="4 5">
    <name type="scientific">Collinsella ihumii</name>
    <dbReference type="NCBI Taxonomy" id="1720204"/>
    <lineage>
        <taxon>Bacteria</taxon>
        <taxon>Bacillati</taxon>
        <taxon>Actinomycetota</taxon>
        <taxon>Coriobacteriia</taxon>
        <taxon>Coriobacteriales</taxon>
        <taxon>Coriobacteriaceae</taxon>
        <taxon>Collinsella</taxon>
    </lineage>
</organism>
<dbReference type="AlphaFoldDB" id="A0AAW7JYF9"/>
<reference evidence="4" key="1">
    <citation type="submission" date="2023-06" db="EMBL/GenBank/DDBJ databases">
        <authorList>
            <person name="Zeman M."/>
            <person name="Kubasova T."/>
            <person name="Jahodarova E."/>
            <person name="Nykrynova M."/>
            <person name="Rychlik I."/>
        </authorList>
    </citation>
    <scope>NUCLEOTIDE SEQUENCE</scope>
    <source>
        <strain evidence="4">15_COKtk</strain>
    </source>
</reference>
<dbReference type="Gene3D" id="3.90.550.10">
    <property type="entry name" value="Spore Coat Polysaccharide Biosynthesis Protein SpsA, Chain A"/>
    <property type="match status" value="1"/>
</dbReference>
<evidence type="ECO:0000259" key="3">
    <source>
        <dbReference type="Pfam" id="PF00535"/>
    </source>
</evidence>
<dbReference type="EC" id="2.4.-.-" evidence="4"/>
<sequence length="349" mass="39886">MSYEGNNPIRVSAIVPVYNVERYVRQCVDTLLAQSYPLEEIVLVDDGSTDSSGAICDEYAALHEKVTAVHKQNAGLGYARNTGLDSLTRPSDYVMFVDSDDWLEKGAVEYLVGALGADPADCVIGGHTKKTDKGKNVFELRLENRRFEGIEVQEKLLPRLCGSLPASHDSVPMSAYSALYRRSMLEAHDLRFPSEREMISEDFVFKFYFLLHAETAVLSDFTGYCYRTVKGSLTTRYRSDRFDATLHFYEQAECMVHAEKLSEECILRLRKTILIYFLMCVRQERRKISRKHFLKSLETVRDMVGEGRFRIIVESYPISSLGFRQRLFATMIKRRMAVLIMVLSELGVL</sequence>
<evidence type="ECO:0000313" key="4">
    <source>
        <dbReference type="EMBL" id="MDN0069798.1"/>
    </source>
</evidence>
<protein>
    <submittedName>
        <fullName evidence="4">Glycosyltransferase family 2 protein</fullName>
        <ecNumber evidence="4">2.4.-.-</ecNumber>
    </submittedName>
</protein>
<reference evidence="4" key="2">
    <citation type="submission" date="2023-08" db="EMBL/GenBank/DDBJ databases">
        <title>Identification and characterization of horizontal gene transfer across gut microbiota members of farm animals based on homology search.</title>
        <authorList>
            <person name="Schwarzerova J."/>
            <person name="Nykrynova M."/>
            <person name="Jureckova K."/>
            <person name="Cejkova D."/>
            <person name="Rychlik I."/>
        </authorList>
    </citation>
    <scope>NUCLEOTIDE SEQUENCE</scope>
    <source>
        <strain evidence="4">15_COKtk</strain>
    </source>
</reference>
<dbReference type="CDD" id="cd00761">
    <property type="entry name" value="Glyco_tranf_GTA_type"/>
    <property type="match status" value="1"/>
</dbReference>
<evidence type="ECO:0000256" key="1">
    <source>
        <dbReference type="ARBA" id="ARBA00022676"/>
    </source>
</evidence>
<evidence type="ECO:0000256" key="2">
    <source>
        <dbReference type="ARBA" id="ARBA00022679"/>
    </source>
</evidence>
<dbReference type="EMBL" id="JAUEIR010000007">
    <property type="protein sequence ID" value="MDN0069798.1"/>
    <property type="molecule type" value="Genomic_DNA"/>
</dbReference>
<gene>
    <name evidence="4" type="ORF">QVN40_08830</name>
</gene>
<comment type="caution">
    <text evidence="4">The sequence shown here is derived from an EMBL/GenBank/DDBJ whole genome shotgun (WGS) entry which is preliminary data.</text>
</comment>
<proteinExistence type="predicted"/>